<evidence type="ECO:0000256" key="1">
    <source>
        <dbReference type="SAM" id="Coils"/>
    </source>
</evidence>
<evidence type="ECO:0000313" key="2">
    <source>
        <dbReference type="EMBL" id="QHT06739.1"/>
    </source>
</evidence>
<dbReference type="InterPro" id="IPR027417">
    <property type="entry name" value="P-loop_NTPase"/>
</dbReference>
<proteinExistence type="predicted"/>
<dbReference type="PANTHER" id="PTHR23159:SF31">
    <property type="entry name" value="CENTROSOME-ASSOCIATED PROTEIN CEP250 ISOFORM X1"/>
    <property type="match status" value="1"/>
</dbReference>
<dbReference type="EMBL" id="MN739474">
    <property type="protein sequence ID" value="QHT06739.1"/>
    <property type="molecule type" value="Genomic_DNA"/>
</dbReference>
<dbReference type="SUPFAM" id="SSF52540">
    <property type="entry name" value="P-loop containing nucleoside triphosphate hydrolases"/>
    <property type="match status" value="1"/>
</dbReference>
<feature type="coiled-coil region" evidence="1">
    <location>
        <begin position="821"/>
        <end position="848"/>
    </location>
</feature>
<keyword evidence="1" id="KW-0175">Coiled coil</keyword>
<name>A0A6C0CSR6_9ZZZZ</name>
<organism evidence="2">
    <name type="scientific">viral metagenome</name>
    <dbReference type="NCBI Taxonomy" id="1070528"/>
    <lineage>
        <taxon>unclassified sequences</taxon>
        <taxon>metagenomes</taxon>
        <taxon>organismal metagenomes</taxon>
    </lineage>
</organism>
<feature type="coiled-coil region" evidence="1">
    <location>
        <begin position="613"/>
        <end position="654"/>
    </location>
</feature>
<sequence>MTNNYHDFYIIISNILRLNQFLETKYFQYKLSLDQQTKQTIYLTICSLISLFSKLTKFQYERENDEIKHFIDKMELKIKKCVDLFDFSTFNIHEQINFNDLIILLKTQFKELTTDATLANYEENQTSSLYLSMLIEQIKDEYPDSFDASVKHDIESIHEAVTVINDYAFKLKHNLKTCYKYKLDALVIRQCELFNQWMIDATDTLHLMTRVFDTCLEEMQFLYQQYQHYDTDPSMTYDRYMKDMWFTYILNTETDPKLQELKRASIEEYQPHAILTPNSTQEGHKNYILRQFKTLELDKEDVNALIENDTLFHQLFQTDKFKTSYVMLLNNISELNHEETRLIKDFFMHKFTLSQQHQLQQNDEKIKAQQIKHDALLTQTKTVLLNNLSDLTDHEIELLQTHFRHVLSTFQEKLMDEKTQLIQRKQTEIEQLSETKNGLFRSNLKTMMMNFMDLNTYDTDLLKLFFVDKLTSTQQQTLQQKDQEIDLKQKQIDRLSLSIQKQHADIFQNLTDFTDIELKALKHEFLNHIRTSGMTTTSLPDILKMSTELTNTEIRLVKEFVAKKLLSFQQPTLLPTGSSTPTPLDFRMFMTNLQTLNQIEIDLLKNIYFQKMTSFQQKTIQNYENEIQQLKIENEQWQQQTTDLKTKHDQMKTETSRLETSHMDIILHHLLNYSGVQLDLLKSKYHEKIAIASTNDKALIQFLDDFTEFELNDISTKLVQFLQNIKKSDNDRLVHQFNTFCLNNISQLSDHELESLKSQLVSKITSSQQHQIERYTSQINQLKTDHATFIKEHTTQLLNNLSELKQEEVEILKSHFVQKISDLQQRSIDKKQQELEQLEQQTQIIANHNAHDIIQNLNTFNVHENEVLKHYFQEKWTDMQEMLRALQSENKVLTQTHQTLQLEKEALLSKNQQVPLHIKTLLDNFASLTVQQLEVLRTYFTTSFTKMNQVVEQAQALNITSVSEIIKNINQLDPIEHDLLKTQFFHKLSDVQQEFIQKQTKEMEDLASRHQRLASQNAHQLLSNLNDMSSEDHDILTHYFKTKWLDTQMENNALLHDTHSFPTTLQHLFQNLTTLSTTELIVLQNTFTQHFQHVSKNHTECQTLLDAMQQLVDLELTSAERQLQEVFTKIEETQHPEVQHQFNRLLIKNITTLSQEEIDLLLQRQHQSYQTPQLLPQPSQILPRLHNEIYALLISNLSRLSEVDINNLNSKLLQTVQQSHVSSHDITTVLNNTKQLNKTEIELLTEKIMALYTHQTQFNDFILSNLIQFTQRDLNVLKTKTMDISKHVSHNTQLQQNLSHILMTNLTDQSEHEIKRLHTKIMESVDQFQQTHEATLNELIRVLSLLTDFELNNIQLKLHDFITRDQTQQHVRSIALLFDNVKNYTDTELELYRLKLIELMNKVKQTHDQAFVREVNATLLSNLATLHESELTFIDTHQKKKNEMSVFIVEQLVDFNANELNVLKEHVMHRIQEYNQQHRSSLERHFTRLFDTLIDLEFKHVHDSLTKFIDHQKTQVDLPRQETITNALLENVIEINHLETQLLATQFQQKLRSVQTTMIDKYEKEKEALQKRLNDVSKSIETKQTQLGIHQQNITDLQSKITPLLIENVLQLSDLEIVHLKPILNKKMYNVVGNVKENRSLLMMKLMEEFTTHELNMVHTQLLDFLKHKNEALMTMTTRLNDLISKTSQLETERDQLKKEISTTQTNLKDLTDQLTQHRTRLYPLLLANLLQLNEIELNEIKKNVSRDMTHGIEQMKNNESQLITMLQQLTDDELTLLQTKLNSFIKNRDEQLSLLTSQINDTQTKINETQTNYEKLQTDFDALQTQLDLNKNQTTQLHQQIQPLIMENLLQLTQIEMQHLSVVNKQIHDRVSSLKTETQDLIQLFDTLTDRELQIVQQLISQFMNKRDSELTQVTTQLTDLKTHYQQTEIDNETLKKEVEQLQTQLGEHVTKINELHASVVEDANEPKINKLMKELRTFMITIPVILPHDDCISAYKHQTMTRIQENVSLDLKSVHETRAQNTPLQLNNAGINAFMECVLQFCYNRYKQSQSKINELNLELFYNINYLFSYASRLFQSQFMLYLTCMNSIQVINDTKILQIYDNLFTVLTPEESDLLNSYFINAFITFQPKRYYTFQLISDLYQIIKAQLPDILFNVDYIAHTKIRTFLLNLLGICESIELSIRDEDKSVFQSLLQIYNDNIHEINPVFVYIKERCDSVYVNPRYTFQSRNKVPEYTHIDLTYINSKLQVGFVKMGPKSVFERAKRLTDLGVFYCNENAIESLKNEPKEQYNIGNINAYFNKTDEDVLNKKKGNVVLKYIDTDHPKCIQLLHEQIDRGEDLFIIGYGQSGAGKTTCLIKFKQTETFVPNLLKFHQSQLDGLKHINKLEMIAINIYYTWNPKNDSMDSIHLNDYKLDYLFFHEYAKFKFDIRLNTWVYDGPQIESISPNDRLSDIIDLMFNTRQIEPTENNPNSSRSHILLHFKIPINSKKMSNVIVGDLAGVENVFECDKLTSILNLDSKYTNSSKYKTTPIVFDTNFCIDNRDAIETLINELRPEVTFESNKEDCFKEISSPASQSFYSYFENFYGITTPLENERFKKKPVEIIERLKNRLEDFKQLQLLIDQIHTAYEDPAYIDVHFTTTDTMVYKESSSNTVIYFFDDEKEIFMENNFNYFKKQFDTSLRRKLCENILQYLMDPVHSVSIASYSNILPILQELKSGRKTDEKEENFILRCINNLFNMFNQVKMPLFTLVQPISQETNKKTLTPLITELLTTCNDAFIKYEKRTFPEGNSDKIEMHLVPKYLRHTVRKQLFDLSDMPFFDSVQLDNELRLLGNNTEVLAHQFLVSFLPKCVKKIEQDMIRYQLLVHNCSIRRKEGYFINKSLSDMKKSLSMALNTKLHSKHPVLFNYISPMQSVCHDNYLYRTFDFFNPQPEDLNVLPDEIIFKILQTPLTTNINTNTTIKGFGLDMSRFNLVIFTVINTTGGYAADSSEVEMNTATLDKYKRYKKKENIDQATLMIVNNPPSVPFINLNPMKNTLFLLQTVQEWTSFFALHINTQNDNFLSCNKVKELTLHCLQNSVLFLNNVKNRYLFYKNTSIIVDFINTFQSSTEITLSSTLDDMITQLNQIIVYIGKNNESTLIGTIDFFNFNQLVQLQKYPHRYFLCENDIIFPDSLKAQCSS</sequence>
<feature type="coiled-coil region" evidence="1">
    <location>
        <begin position="1919"/>
        <end position="1953"/>
    </location>
</feature>
<feature type="coiled-coil region" evidence="1">
    <location>
        <begin position="1552"/>
        <end position="1586"/>
    </location>
</feature>
<dbReference type="PANTHER" id="PTHR23159">
    <property type="entry name" value="CENTROSOMAL PROTEIN 2"/>
    <property type="match status" value="1"/>
</dbReference>
<feature type="coiled-coil region" evidence="1">
    <location>
        <begin position="1800"/>
        <end position="1834"/>
    </location>
</feature>
<protein>
    <submittedName>
        <fullName evidence="2">Uncharacterized protein</fullName>
    </submittedName>
</protein>
<feature type="coiled-coil region" evidence="1">
    <location>
        <begin position="1680"/>
        <end position="1714"/>
    </location>
</feature>
<reference evidence="2" key="1">
    <citation type="journal article" date="2020" name="Nature">
        <title>Giant virus diversity and host interactions through global metagenomics.</title>
        <authorList>
            <person name="Schulz F."/>
            <person name="Roux S."/>
            <person name="Paez-Espino D."/>
            <person name="Jungbluth S."/>
            <person name="Walsh D.A."/>
            <person name="Denef V.J."/>
            <person name="McMahon K.D."/>
            <person name="Konstantinidis K.T."/>
            <person name="Eloe-Fadrosh E.A."/>
            <person name="Kyrpides N.C."/>
            <person name="Woyke T."/>
        </authorList>
    </citation>
    <scope>NUCLEOTIDE SEQUENCE</scope>
    <source>
        <strain evidence="2">GVMAG-M-3300021473-15</strain>
    </source>
</reference>
<accession>A0A6C0CSR6</accession>